<keyword evidence="2" id="KW-0731">Sigma factor</keyword>
<evidence type="ECO:0000313" key="8">
    <source>
        <dbReference type="Proteomes" id="UP000589036"/>
    </source>
</evidence>
<organism evidence="7 8">
    <name type="scientific">Spinactinospora alkalitolerans</name>
    <dbReference type="NCBI Taxonomy" id="687207"/>
    <lineage>
        <taxon>Bacteria</taxon>
        <taxon>Bacillati</taxon>
        <taxon>Actinomycetota</taxon>
        <taxon>Actinomycetes</taxon>
        <taxon>Streptosporangiales</taxon>
        <taxon>Nocardiopsidaceae</taxon>
        <taxon>Spinactinospora</taxon>
    </lineage>
</organism>
<evidence type="ECO:0000256" key="3">
    <source>
        <dbReference type="ARBA" id="ARBA00023125"/>
    </source>
</evidence>
<keyword evidence="4" id="KW-0804">Transcription</keyword>
<evidence type="ECO:0000313" key="7">
    <source>
        <dbReference type="EMBL" id="NYE47590.1"/>
    </source>
</evidence>
<dbReference type="Proteomes" id="UP000589036">
    <property type="component" value="Unassembled WGS sequence"/>
</dbReference>
<dbReference type="RefSeq" id="WP_179643500.1">
    <property type="nucleotide sequence ID" value="NZ_BAAAYY010000015.1"/>
</dbReference>
<keyword evidence="3" id="KW-0238">DNA-binding</keyword>
<dbReference type="GO" id="GO:0006352">
    <property type="term" value="P:DNA-templated transcription initiation"/>
    <property type="evidence" value="ECO:0007669"/>
    <property type="project" value="InterPro"/>
</dbReference>
<dbReference type="CDD" id="cd06171">
    <property type="entry name" value="Sigma70_r4"/>
    <property type="match status" value="1"/>
</dbReference>
<dbReference type="GO" id="GO:0016987">
    <property type="term" value="F:sigma factor activity"/>
    <property type="evidence" value="ECO:0007669"/>
    <property type="project" value="UniProtKB-KW"/>
</dbReference>
<dbReference type="GO" id="GO:0003677">
    <property type="term" value="F:DNA binding"/>
    <property type="evidence" value="ECO:0007669"/>
    <property type="project" value="UniProtKB-KW"/>
</dbReference>
<dbReference type="Pfam" id="PF04545">
    <property type="entry name" value="Sigma70_r4"/>
    <property type="match status" value="1"/>
</dbReference>
<dbReference type="AlphaFoldDB" id="A0A852U0Q8"/>
<dbReference type="InterPro" id="IPR007630">
    <property type="entry name" value="RNA_pol_sigma70_r4"/>
</dbReference>
<accession>A0A852U0Q8</accession>
<gene>
    <name evidence="7" type="ORF">HDA32_002710</name>
</gene>
<proteinExistence type="predicted"/>
<evidence type="ECO:0000256" key="2">
    <source>
        <dbReference type="ARBA" id="ARBA00023082"/>
    </source>
</evidence>
<dbReference type="SUPFAM" id="SSF88659">
    <property type="entry name" value="Sigma3 and sigma4 domains of RNA polymerase sigma factors"/>
    <property type="match status" value="1"/>
</dbReference>
<name>A0A852U0Q8_9ACTN</name>
<dbReference type="InterPro" id="IPR013324">
    <property type="entry name" value="RNA_pol_sigma_r3/r4-like"/>
</dbReference>
<comment type="caution">
    <text evidence="7">The sequence shown here is derived from an EMBL/GenBank/DDBJ whole genome shotgun (WGS) entry which is preliminary data.</text>
</comment>
<dbReference type="PANTHER" id="PTHR30385">
    <property type="entry name" value="SIGMA FACTOR F FLAGELLAR"/>
    <property type="match status" value="1"/>
</dbReference>
<evidence type="ECO:0000256" key="5">
    <source>
        <dbReference type="SAM" id="MobiDB-lite"/>
    </source>
</evidence>
<evidence type="ECO:0000259" key="6">
    <source>
        <dbReference type="Pfam" id="PF04545"/>
    </source>
</evidence>
<dbReference type="Gene3D" id="1.10.10.10">
    <property type="entry name" value="Winged helix-like DNA-binding domain superfamily/Winged helix DNA-binding domain"/>
    <property type="match status" value="1"/>
</dbReference>
<evidence type="ECO:0000256" key="4">
    <source>
        <dbReference type="ARBA" id="ARBA00023163"/>
    </source>
</evidence>
<dbReference type="EMBL" id="JACCCC010000001">
    <property type="protein sequence ID" value="NYE47590.1"/>
    <property type="molecule type" value="Genomic_DNA"/>
</dbReference>
<dbReference type="PANTHER" id="PTHR30385:SF4">
    <property type="entry name" value="RNA POLYMERASE SIGMA-E FACTOR"/>
    <property type="match status" value="1"/>
</dbReference>
<keyword evidence="1" id="KW-0805">Transcription regulation</keyword>
<evidence type="ECO:0000256" key="1">
    <source>
        <dbReference type="ARBA" id="ARBA00023015"/>
    </source>
</evidence>
<feature type="region of interest" description="Disordered" evidence="5">
    <location>
        <begin position="1"/>
        <end position="34"/>
    </location>
</feature>
<dbReference type="InterPro" id="IPR036388">
    <property type="entry name" value="WH-like_DNA-bd_sf"/>
</dbReference>
<sequence length="84" mass="8995">METSGTSRTLLPDKPVHAPGGASGRSALEESLTGLSRRERRAVVLCFFGHRSQAQIASAMGLPRAHVSRLLSRGLARMRADLLA</sequence>
<protein>
    <submittedName>
        <fullName evidence="7">RNA polymerase sigma factor (Sigma-70 family)</fullName>
    </submittedName>
</protein>
<feature type="domain" description="RNA polymerase sigma-70 region 4" evidence="6">
    <location>
        <begin position="32"/>
        <end position="80"/>
    </location>
</feature>
<keyword evidence="8" id="KW-1185">Reference proteome</keyword>
<reference evidence="7 8" key="1">
    <citation type="submission" date="2020-07" db="EMBL/GenBank/DDBJ databases">
        <title>Sequencing the genomes of 1000 actinobacteria strains.</title>
        <authorList>
            <person name="Klenk H.-P."/>
        </authorList>
    </citation>
    <scope>NUCLEOTIDE SEQUENCE [LARGE SCALE GENOMIC DNA]</scope>
    <source>
        <strain evidence="7 8">CXB654</strain>
    </source>
</reference>